<gene>
    <name evidence="2" type="ORF">BAE44_0024533</name>
</gene>
<accession>A0A1E5UNJ4</accession>
<protein>
    <submittedName>
        <fullName evidence="2">Uncharacterized protein</fullName>
    </submittedName>
</protein>
<feature type="region of interest" description="Disordered" evidence="1">
    <location>
        <begin position="1"/>
        <end position="45"/>
    </location>
</feature>
<evidence type="ECO:0000313" key="3">
    <source>
        <dbReference type="Proteomes" id="UP000095767"/>
    </source>
</evidence>
<reference evidence="2 3" key="1">
    <citation type="submission" date="2016-09" db="EMBL/GenBank/DDBJ databases">
        <title>The draft genome of Dichanthelium oligosanthes: A C3 panicoid grass species.</title>
        <authorList>
            <person name="Studer A.J."/>
            <person name="Schnable J.C."/>
            <person name="Brutnell T.P."/>
        </authorList>
    </citation>
    <scope>NUCLEOTIDE SEQUENCE [LARGE SCALE GENOMIC DNA]</scope>
    <source>
        <strain evidence="3">cv. Kellogg 1175</strain>
        <tissue evidence="2">Leaf</tissue>
    </source>
</reference>
<name>A0A1E5UNJ4_9POAL</name>
<dbReference type="EMBL" id="LWDX02070031">
    <property type="protein sequence ID" value="OEL14447.1"/>
    <property type="molecule type" value="Genomic_DNA"/>
</dbReference>
<comment type="caution">
    <text evidence="2">The sequence shown here is derived from an EMBL/GenBank/DDBJ whole genome shotgun (WGS) entry which is preliminary data.</text>
</comment>
<feature type="compositionally biased region" description="Basic residues" evidence="1">
    <location>
        <begin position="58"/>
        <end position="98"/>
    </location>
</feature>
<feature type="non-terminal residue" evidence="2">
    <location>
        <position position="1"/>
    </location>
</feature>
<organism evidence="2 3">
    <name type="scientific">Dichanthelium oligosanthes</name>
    <dbReference type="NCBI Taxonomy" id="888268"/>
    <lineage>
        <taxon>Eukaryota</taxon>
        <taxon>Viridiplantae</taxon>
        <taxon>Streptophyta</taxon>
        <taxon>Embryophyta</taxon>
        <taxon>Tracheophyta</taxon>
        <taxon>Spermatophyta</taxon>
        <taxon>Magnoliopsida</taxon>
        <taxon>Liliopsida</taxon>
        <taxon>Poales</taxon>
        <taxon>Poaceae</taxon>
        <taxon>PACMAD clade</taxon>
        <taxon>Panicoideae</taxon>
        <taxon>Panicodae</taxon>
        <taxon>Paniceae</taxon>
        <taxon>Dichantheliinae</taxon>
        <taxon>Dichanthelium</taxon>
    </lineage>
</organism>
<sequence>LRCRDAPGRRPRWAGDCARRGGVRPRTRGPGGAQACPLRGGHAEPARRGAAELLRTGARHRAQPQVPVRRHAVRHGAAGRRQARRGHDHPQALRHRQPPCRIQMRPYAPPVILIRFH</sequence>
<keyword evidence="3" id="KW-1185">Reference proteome</keyword>
<feature type="region of interest" description="Disordered" evidence="1">
    <location>
        <begin position="58"/>
        <end position="103"/>
    </location>
</feature>
<dbReference type="Proteomes" id="UP000095767">
    <property type="component" value="Unassembled WGS sequence"/>
</dbReference>
<proteinExistence type="predicted"/>
<evidence type="ECO:0000256" key="1">
    <source>
        <dbReference type="SAM" id="MobiDB-lite"/>
    </source>
</evidence>
<evidence type="ECO:0000313" key="2">
    <source>
        <dbReference type="EMBL" id="OEL14447.1"/>
    </source>
</evidence>
<dbReference type="AlphaFoldDB" id="A0A1E5UNJ4"/>